<gene>
    <name evidence="1" type="ORF">ANN_01255</name>
</gene>
<dbReference type="EMBL" id="JAJSOF020000003">
    <property type="protein sequence ID" value="KAJ4449849.1"/>
    <property type="molecule type" value="Genomic_DNA"/>
</dbReference>
<organism evidence="1 2">
    <name type="scientific">Periplaneta americana</name>
    <name type="common">American cockroach</name>
    <name type="synonym">Blatta americana</name>
    <dbReference type="NCBI Taxonomy" id="6978"/>
    <lineage>
        <taxon>Eukaryota</taxon>
        <taxon>Metazoa</taxon>
        <taxon>Ecdysozoa</taxon>
        <taxon>Arthropoda</taxon>
        <taxon>Hexapoda</taxon>
        <taxon>Insecta</taxon>
        <taxon>Pterygota</taxon>
        <taxon>Neoptera</taxon>
        <taxon>Polyneoptera</taxon>
        <taxon>Dictyoptera</taxon>
        <taxon>Blattodea</taxon>
        <taxon>Blattoidea</taxon>
        <taxon>Blattidae</taxon>
        <taxon>Blattinae</taxon>
        <taxon>Periplaneta</taxon>
    </lineage>
</organism>
<evidence type="ECO:0000313" key="1">
    <source>
        <dbReference type="EMBL" id="KAJ4449849.1"/>
    </source>
</evidence>
<keyword evidence="2" id="KW-1185">Reference proteome</keyword>
<dbReference type="Proteomes" id="UP001148838">
    <property type="component" value="Unassembled WGS sequence"/>
</dbReference>
<evidence type="ECO:0000313" key="2">
    <source>
        <dbReference type="Proteomes" id="UP001148838"/>
    </source>
</evidence>
<accession>A0ABQ8TT59</accession>
<reference evidence="1 2" key="1">
    <citation type="journal article" date="2022" name="Allergy">
        <title>Genome assembly and annotation of Periplaneta americana reveal a comprehensive cockroach allergen profile.</title>
        <authorList>
            <person name="Wang L."/>
            <person name="Xiong Q."/>
            <person name="Saelim N."/>
            <person name="Wang L."/>
            <person name="Nong W."/>
            <person name="Wan A.T."/>
            <person name="Shi M."/>
            <person name="Liu X."/>
            <person name="Cao Q."/>
            <person name="Hui J.H.L."/>
            <person name="Sookrung N."/>
            <person name="Leung T.F."/>
            <person name="Tungtrongchitr A."/>
            <person name="Tsui S.K.W."/>
        </authorList>
    </citation>
    <scope>NUCLEOTIDE SEQUENCE [LARGE SCALE GENOMIC DNA]</scope>
    <source>
        <strain evidence="1">PWHHKU_190912</strain>
    </source>
</reference>
<sequence>MSPGSSTESYPAFARIGLRENPGKNLNQNRYTDFTKLYVMLSGAGNGYGSSGKLLSPSDSSRHHIKILGSTKENDFICKTTHTRKRTVLTEDKLNKIGAHIERSPTKSLPKLAQQVGVSVSSARKATKLLKVKPYKCTRVHCLQQGHPAALVRYSNSENGTFLKYFFDLPFSNPEDIDDCLTEDIMSILPGGEKNCNVH</sequence>
<comment type="caution">
    <text evidence="1">The sequence shown here is derived from an EMBL/GenBank/DDBJ whole genome shotgun (WGS) entry which is preliminary data.</text>
</comment>
<name>A0ABQ8TT59_PERAM</name>
<protein>
    <submittedName>
        <fullName evidence="1">Uncharacterized protein</fullName>
    </submittedName>
</protein>
<proteinExistence type="predicted"/>